<dbReference type="InterPro" id="IPR022572">
    <property type="entry name" value="DNA_rep/recomb_RecO_N"/>
</dbReference>
<comment type="similarity">
    <text evidence="1">Belongs to the RecO family.</text>
</comment>
<protein>
    <recommendedName>
        <fullName evidence="2">DNA repair protein RecO</fullName>
    </recommendedName>
    <alternativeName>
        <fullName evidence="6">Recombination protein O</fullName>
    </alternativeName>
</protein>
<dbReference type="HAMAP" id="MF_00201">
    <property type="entry name" value="RecO"/>
    <property type="match status" value="1"/>
</dbReference>
<gene>
    <name evidence="8" type="ORF">MNBD_ALPHA06-1870</name>
</gene>
<dbReference type="Gene3D" id="2.40.50.140">
    <property type="entry name" value="Nucleic acid-binding proteins"/>
    <property type="match status" value="1"/>
</dbReference>
<dbReference type="Pfam" id="PF02565">
    <property type="entry name" value="RecO_C"/>
    <property type="match status" value="1"/>
</dbReference>
<dbReference type="NCBIfam" id="TIGR00613">
    <property type="entry name" value="reco"/>
    <property type="match status" value="1"/>
</dbReference>
<dbReference type="InterPro" id="IPR037278">
    <property type="entry name" value="ARFGAP/RecO"/>
</dbReference>
<dbReference type="InterPro" id="IPR003717">
    <property type="entry name" value="RecO"/>
</dbReference>
<dbReference type="PANTHER" id="PTHR33991:SF1">
    <property type="entry name" value="DNA REPAIR PROTEIN RECO"/>
    <property type="match status" value="1"/>
</dbReference>
<keyword evidence="5" id="KW-0234">DNA repair</keyword>
<dbReference type="SUPFAM" id="SSF50249">
    <property type="entry name" value="Nucleic acid-binding proteins"/>
    <property type="match status" value="1"/>
</dbReference>
<dbReference type="Pfam" id="PF11967">
    <property type="entry name" value="RecO_N"/>
    <property type="match status" value="1"/>
</dbReference>
<accession>A0A3B0RSB0</accession>
<keyword evidence="3" id="KW-0227">DNA damage</keyword>
<dbReference type="InterPro" id="IPR012340">
    <property type="entry name" value="NA-bd_OB-fold"/>
</dbReference>
<evidence type="ECO:0000256" key="6">
    <source>
        <dbReference type="ARBA" id="ARBA00033409"/>
    </source>
</evidence>
<dbReference type="EMBL" id="UOEE01000195">
    <property type="protein sequence ID" value="VAV95037.1"/>
    <property type="molecule type" value="Genomic_DNA"/>
</dbReference>
<dbReference type="AlphaFoldDB" id="A0A3B0RSB0"/>
<dbReference type="GO" id="GO:0006310">
    <property type="term" value="P:DNA recombination"/>
    <property type="evidence" value="ECO:0007669"/>
    <property type="project" value="UniProtKB-KW"/>
</dbReference>
<dbReference type="GO" id="GO:0043590">
    <property type="term" value="C:bacterial nucleoid"/>
    <property type="evidence" value="ECO:0007669"/>
    <property type="project" value="TreeGrafter"/>
</dbReference>
<dbReference type="PANTHER" id="PTHR33991">
    <property type="entry name" value="DNA REPAIR PROTEIN RECO"/>
    <property type="match status" value="1"/>
</dbReference>
<evidence type="ECO:0000256" key="3">
    <source>
        <dbReference type="ARBA" id="ARBA00022763"/>
    </source>
</evidence>
<dbReference type="InterPro" id="IPR042242">
    <property type="entry name" value="RecO_C"/>
</dbReference>
<dbReference type="SUPFAM" id="SSF57863">
    <property type="entry name" value="ArfGap/RecO-like zinc finger"/>
    <property type="match status" value="1"/>
</dbReference>
<reference evidence="8" key="1">
    <citation type="submission" date="2018-06" db="EMBL/GenBank/DDBJ databases">
        <authorList>
            <person name="Zhirakovskaya E."/>
        </authorList>
    </citation>
    <scope>NUCLEOTIDE SEQUENCE</scope>
</reference>
<sequence>MDWQADGYVLAVRRHGENSAIIEVLTREYGRYAGLVRGASGKRLRGLLQPGNLLHLNWRARLSEHLGMFTIEDAGASIAPLLDDALALCGLSSACAIISMTVPEREAHERLFDGFAILVAQLQSPQIWPALLVRLEAGILAELGYGLDLSKCAATGARDNLTHVSPRTGRAVSAKAAQPYLDKLLDLPAFLIKPAAELASDDIKHGLALTAYFLERRVLWPVDKQLPDARERMLERLLG</sequence>
<proteinExistence type="inferred from homology"/>
<name>A0A3B0RSB0_9ZZZZ</name>
<organism evidence="8">
    <name type="scientific">hydrothermal vent metagenome</name>
    <dbReference type="NCBI Taxonomy" id="652676"/>
    <lineage>
        <taxon>unclassified sequences</taxon>
        <taxon>metagenomes</taxon>
        <taxon>ecological metagenomes</taxon>
    </lineage>
</organism>
<keyword evidence="4" id="KW-0233">DNA recombination</keyword>
<evidence type="ECO:0000256" key="4">
    <source>
        <dbReference type="ARBA" id="ARBA00023172"/>
    </source>
</evidence>
<dbReference type="Gene3D" id="1.20.1440.120">
    <property type="entry name" value="Recombination protein O, C-terminal domain"/>
    <property type="match status" value="1"/>
</dbReference>
<evidence type="ECO:0000259" key="7">
    <source>
        <dbReference type="Pfam" id="PF11967"/>
    </source>
</evidence>
<dbReference type="GO" id="GO:0006302">
    <property type="term" value="P:double-strand break repair"/>
    <property type="evidence" value="ECO:0007669"/>
    <property type="project" value="TreeGrafter"/>
</dbReference>
<feature type="domain" description="DNA replication/recombination mediator RecO N-terminal" evidence="7">
    <location>
        <begin position="1"/>
        <end position="69"/>
    </location>
</feature>
<evidence type="ECO:0000256" key="2">
    <source>
        <dbReference type="ARBA" id="ARBA00021310"/>
    </source>
</evidence>
<evidence type="ECO:0000256" key="1">
    <source>
        <dbReference type="ARBA" id="ARBA00007452"/>
    </source>
</evidence>
<evidence type="ECO:0000313" key="8">
    <source>
        <dbReference type="EMBL" id="VAV95037.1"/>
    </source>
</evidence>
<evidence type="ECO:0000256" key="5">
    <source>
        <dbReference type="ARBA" id="ARBA00023204"/>
    </source>
</evidence>